<evidence type="ECO:0000313" key="2">
    <source>
        <dbReference type="Proteomes" id="UP000320176"/>
    </source>
</evidence>
<reference evidence="1 2" key="1">
    <citation type="submission" date="2019-02" db="EMBL/GenBank/DDBJ databases">
        <title>Deep-cultivation of Planctomycetes and their phenomic and genomic characterization uncovers novel biology.</title>
        <authorList>
            <person name="Wiegand S."/>
            <person name="Jogler M."/>
            <person name="Boedeker C."/>
            <person name="Pinto D."/>
            <person name="Vollmers J."/>
            <person name="Rivas-Marin E."/>
            <person name="Kohn T."/>
            <person name="Peeters S.H."/>
            <person name="Heuer A."/>
            <person name="Rast P."/>
            <person name="Oberbeckmann S."/>
            <person name="Bunk B."/>
            <person name="Jeske O."/>
            <person name="Meyerdierks A."/>
            <person name="Storesund J.E."/>
            <person name="Kallscheuer N."/>
            <person name="Luecker S."/>
            <person name="Lage O.M."/>
            <person name="Pohl T."/>
            <person name="Merkel B.J."/>
            <person name="Hornburger P."/>
            <person name="Mueller R.-W."/>
            <person name="Bruemmer F."/>
            <person name="Labrenz M."/>
            <person name="Spormann A.M."/>
            <person name="Op Den Camp H."/>
            <person name="Overmann J."/>
            <person name="Amann R."/>
            <person name="Jetten M.S.M."/>
            <person name="Mascher T."/>
            <person name="Medema M.H."/>
            <person name="Devos D.P."/>
            <person name="Kaster A.-K."/>
            <person name="Ovreas L."/>
            <person name="Rohde M."/>
            <person name="Galperin M.Y."/>
            <person name="Jogler C."/>
        </authorList>
    </citation>
    <scope>NUCLEOTIDE SEQUENCE [LARGE SCALE GENOMIC DNA]</scope>
    <source>
        <strain evidence="1 2">Pla52n</strain>
    </source>
</reference>
<evidence type="ECO:0000313" key="1">
    <source>
        <dbReference type="EMBL" id="TWU04413.1"/>
    </source>
</evidence>
<proteinExistence type="predicted"/>
<dbReference type="Proteomes" id="UP000320176">
    <property type="component" value="Unassembled WGS sequence"/>
</dbReference>
<protein>
    <submittedName>
        <fullName evidence="1">Uncharacterized protein</fullName>
    </submittedName>
</protein>
<name>A0A5C6AWU9_9BACT</name>
<sequence length="42" mass="4503">MIPVSEAYEAPEKNHVNRGLVDGCNCICKFTASIHAQSQGPS</sequence>
<gene>
    <name evidence="1" type="ORF">Pla52n_24530</name>
</gene>
<dbReference type="AlphaFoldDB" id="A0A5C6AWU9"/>
<keyword evidence="2" id="KW-1185">Reference proteome</keyword>
<dbReference type="EMBL" id="SJPN01000003">
    <property type="protein sequence ID" value="TWU04413.1"/>
    <property type="molecule type" value="Genomic_DNA"/>
</dbReference>
<accession>A0A5C6AWU9</accession>
<comment type="caution">
    <text evidence="1">The sequence shown here is derived from an EMBL/GenBank/DDBJ whole genome shotgun (WGS) entry which is preliminary data.</text>
</comment>
<organism evidence="1 2">
    <name type="scientific">Stieleria varia</name>
    <dbReference type="NCBI Taxonomy" id="2528005"/>
    <lineage>
        <taxon>Bacteria</taxon>
        <taxon>Pseudomonadati</taxon>
        <taxon>Planctomycetota</taxon>
        <taxon>Planctomycetia</taxon>
        <taxon>Pirellulales</taxon>
        <taxon>Pirellulaceae</taxon>
        <taxon>Stieleria</taxon>
    </lineage>
</organism>